<keyword evidence="3" id="KW-1185">Reference proteome</keyword>
<dbReference type="eggNOG" id="COG3335">
    <property type="taxonomic scope" value="Bacteria"/>
</dbReference>
<feature type="domain" description="Tc1-like transposase DDE" evidence="1">
    <location>
        <begin position="199"/>
        <end position="372"/>
    </location>
</feature>
<dbReference type="Proteomes" id="UP000004508">
    <property type="component" value="Unassembled WGS sequence"/>
</dbReference>
<comment type="caution">
    <text evidence="2">The sequence shown here is derived from an EMBL/GenBank/DDBJ whole genome shotgun (WGS) entry which is preliminary data.</text>
</comment>
<dbReference type="InterPro" id="IPR038717">
    <property type="entry name" value="Tc1-like_DDE_dom"/>
</dbReference>
<dbReference type="EMBL" id="ADVG01000004">
    <property type="protein sequence ID" value="EFH81620.1"/>
    <property type="molecule type" value="Genomic_DNA"/>
</dbReference>
<dbReference type="InterPro" id="IPR009057">
    <property type="entry name" value="Homeodomain-like_sf"/>
</dbReference>
<gene>
    <name evidence="2" type="ORF">Krac_2355</name>
</gene>
<proteinExistence type="predicted"/>
<dbReference type="STRING" id="485913.Krac_2355"/>
<dbReference type="Pfam" id="PF13565">
    <property type="entry name" value="HTH_32"/>
    <property type="match status" value="1"/>
</dbReference>
<name>D6U540_KTERA</name>
<protein>
    <recommendedName>
        <fullName evidence="1">Tc1-like transposase DDE domain-containing protein</fullName>
    </recommendedName>
</protein>
<dbReference type="Pfam" id="PF13358">
    <property type="entry name" value="DDE_3"/>
    <property type="match status" value="1"/>
</dbReference>
<dbReference type="AlphaFoldDB" id="D6U540"/>
<dbReference type="InParanoid" id="D6U540"/>
<dbReference type="NCBIfam" id="NF033545">
    <property type="entry name" value="transpos_IS630"/>
    <property type="match status" value="1"/>
</dbReference>
<dbReference type="InterPro" id="IPR047655">
    <property type="entry name" value="Transpos_IS630-like"/>
</dbReference>
<accession>D6U540</accession>
<evidence type="ECO:0000259" key="1">
    <source>
        <dbReference type="Pfam" id="PF13358"/>
    </source>
</evidence>
<dbReference type="SUPFAM" id="SSF46689">
    <property type="entry name" value="Homeodomain-like"/>
    <property type="match status" value="1"/>
</dbReference>
<reference evidence="2 3" key="1">
    <citation type="journal article" date="2011" name="Stand. Genomic Sci.">
        <title>Non-contiguous finished genome sequence and contextual data of the filamentous soil bacterium Ktedonobacter racemifer type strain (SOSP1-21).</title>
        <authorList>
            <person name="Chang Y.J."/>
            <person name="Land M."/>
            <person name="Hauser L."/>
            <person name="Chertkov O."/>
            <person name="Del Rio T.G."/>
            <person name="Nolan M."/>
            <person name="Copeland A."/>
            <person name="Tice H."/>
            <person name="Cheng J.F."/>
            <person name="Lucas S."/>
            <person name="Han C."/>
            <person name="Goodwin L."/>
            <person name="Pitluck S."/>
            <person name="Ivanova N."/>
            <person name="Ovchinikova G."/>
            <person name="Pati A."/>
            <person name="Chen A."/>
            <person name="Palaniappan K."/>
            <person name="Mavromatis K."/>
            <person name="Liolios K."/>
            <person name="Brettin T."/>
            <person name="Fiebig A."/>
            <person name="Rohde M."/>
            <person name="Abt B."/>
            <person name="Goker M."/>
            <person name="Detter J.C."/>
            <person name="Woyke T."/>
            <person name="Bristow J."/>
            <person name="Eisen J.A."/>
            <person name="Markowitz V."/>
            <person name="Hugenholtz P."/>
            <person name="Kyrpides N.C."/>
            <person name="Klenk H.P."/>
            <person name="Lapidus A."/>
        </authorList>
    </citation>
    <scope>NUCLEOTIDE SEQUENCE [LARGE SCALE GENOMIC DNA]</scope>
    <source>
        <strain evidence="3">DSM 44963</strain>
    </source>
</reference>
<organism evidence="2 3">
    <name type="scientific">Ktedonobacter racemifer DSM 44963</name>
    <dbReference type="NCBI Taxonomy" id="485913"/>
    <lineage>
        <taxon>Bacteria</taxon>
        <taxon>Bacillati</taxon>
        <taxon>Chloroflexota</taxon>
        <taxon>Ktedonobacteria</taxon>
        <taxon>Ktedonobacterales</taxon>
        <taxon>Ktedonobacteraceae</taxon>
        <taxon>Ktedonobacter</taxon>
    </lineage>
</organism>
<dbReference type="eggNOG" id="COG3415">
    <property type="taxonomic scope" value="Bacteria"/>
</dbReference>
<sequence length="401" mass="45288">MRGPKAAPLGLSEEERRALEKLVHRHSTAQQVALRGRIVLAAAVGKSNSEIAREIGLGVDRVRAWRMRWLSLQGVPLAELSVEERLCDVPRPGRPSEISAEQTCQIVAMACEQPKERPISHWTGREIADEIMRRGIVKQISPRHAARLLKKGDLKPHLIRYWLTPPDDPQREETIGMICQVYAQAPELAKAGERTMSTDELTGVQALERKHPGLPLVPGKVERREFEYIRHGTRAFIASRDVVTGEIVAPFCGPTRTEEDFLTHVRAVIATDPQASRWHFVCDHLNIHQSEALVRLVAELSGIEEDLGIKGKSGILASMPSRAAFLSEPTHRVVFHYTPKHSSWLNQIEIWLSILVRKLLKRGSFLSVEDLQNRVLAFIEYYNRTMAKPFKWTYQGKALTA</sequence>
<evidence type="ECO:0000313" key="3">
    <source>
        <dbReference type="Proteomes" id="UP000004508"/>
    </source>
</evidence>
<evidence type="ECO:0000313" key="2">
    <source>
        <dbReference type="EMBL" id="EFH81620.1"/>
    </source>
</evidence>